<accession>A0A2I2MAR6</accession>
<dbReference type="CDD" id="cd14659">
    <property type="entry name" value="Imelysin-like_IPPA"/>
    <property type="match status" value="1"/>
</dbReference>
<evidence type="ECO:0000256" key="1">
    <source>
        <dbReference type="ARBA" id="ARBA00004196"/>
    </source>
</evidence>
<dbReference type="InterPro" id="IPR018976">
    <property type="entry name" value="Imelysin-like"/>
</dbReference>
<protein>
    <recommendedName>
        <fullName evidence="4">Imelysin-like domain-containing protein</fullName>
    </recommendedName>
</protein>
<dbReference type="InterPro" id="IPR034984">
    <property type="entry name" value="Imelysin-like_IPPA"/>
</dbReference>
<feature type="domain" description="Imelysin-like" evidence="4">
    <location>
        <begin position="47"/>
        <end position="335"/>
    </location>
</feature>
<dbReference type="Pfam" id="PF09375">
    <property type="entry name" value="Peptidase_M75"/>
    <property type="match status" value="1"/>
</dbReference>
<dbReference type="RefSeq" id="WP_058885124.1">
    <property type="nucleotide sequence ID" value="NZ_JAFMUG010000004.1"/>
</dbReference>
<reference evidence="5 6" key="1">
    <citation type="submission" date="2017-11" db="EMBL/GenBank/DDBJ databases">
        <authorList>
            <person name="Duchaud E."/>
        </authorList>
    </citation>
    <scope>NUCLEOTIDE SEQUENCE [LARGE SCALE GENOMIC DNA]</scope>
    <source>
        <strain evidence="5 6">TNO010</strain>
    </source>
</reference>
<organism evidence="5 6">
    <name type="scientific">Tenacibaculum finnmarkense genomovar ulcerans</name>
    <dbReference type="NCBI Taxonomy" id="2781388"/>
    <lineage>
        <taxon>Bacteria</taxon>
        <taxon>Pseudomonadati</taxon>
        <taxon>Bacteroidota</taxon>
        <taxon>Flavobacteriia</taxon>
        <taxon>Flavobacteriales</taxon>
        <taxon>Flavobacteriaceae</taxon>
        <taxon>Tenacibaculum</taxon>
        <taxon>Tenacibaculum finnmarkense</taxon>
    </lineage>
</organism>
<dbReference type="AlphaFoldDB" id="A0A2I2MAR6"/>
<evidence type="ECO:0000256" key="2">
    <source>
        <dbReference type="ARBA" id="ARBA00022729"/>
    </source>
</evidence>
<dbReference type="Gene3D" id="1.20.1420.20">
    <property type="entry name" value="M75 peptidase, HXXE motif"/>
    <property type="match status" value="1"/>
</dbReference>
<feature type="chain" id="PRO_5014192161" description="Imelysin-like domain-containing protein" evidence="3">
    <location>
        <begin position="24"/>
        <end position="372"/>
    </location>
</feature>
<comment type="subcellular location">
    <subcellularLocation>
        <location evidence="1">Cell envelope</location>
    </subcellularLocation>
</comment>
<evidence type="ECO:0000313" key="6">
    <source>
        <dbReference type="Proteomes" id="UP000490060"/>
    </source>
</evidence>
<dbReference type="GO" id="GO:0030313">
    <property type="term" value="C:cell envelope"/>
    <property type="evidence" value="ECO:0007669"/>
    <property type="project" value="UniProtKB-SubCell"/>
</dbReference>
<dbReference type="InterPro" id="IPR038352">
    <property type="entry name" value="Imelysin_sf"/>
</dbReference>
<evidence type="ECO:0000259" key="4">
    <source>
        <dbReference type="Pfam" id="PF09375"/>
    </source>
</evidence>
<evidence type="ECO:0000256" key="3">
    <source>
        <dbReference type="SAM" id="SignalP"/>
    </source>
</evidence>
<proteinExistence type="predicted"/>
<name>A0A2I2MAR6_9FLAO</name>
<dbReference type="Proteomes" id="UP000490060">
    <property type="component" value="Unassembled WGS sequence"/>
</dbReference>
<dbReference type="PROSITE" id="PS51257">
    <property type="entry name" value="PROKAR_LIPOPROTEIN"/>
    <property type="match status" value="1"/>
</dbReference>
<gene>
    <name evidence="5" type="ORF">TNO010_520024</name>
</gene>
<dbReference type="EMBL" id="OENE01000048">
    <property type="protein sequence ID" value="SOU89639.1"/>
    <property type="molecule type" value="Genomic_DNA"/>
</dbReference>
<sequence>MKVLKILTSALLLVLMLSCASEATKEEKVDEKQMELFLTNMVDVNIIPAFTNFGTELSKLNTSFTTFSTASTKENLAAVKAQYINTAIAWQKAGLYEGGSGTRVGPSVVTYLNRFVNVFPTDKQTIDELVGLQEKDDSNYSLSSNFKIQGLAALDLLFYDSSVDVLAEFSGENKNKRVGHVTAILAKMIEKNNDVVSGWKKERASFISNTSMAANGSFNKILNAFSEYYEQKIRKAKLGGPLGKFTQGQEYPKDIEALYSKQSKKLLVAAHLAILNFYENGKALSLKTLLKQTAVKSKISGKLLSDELSDKLNAVQTKLVAIPATDFETLVKKKDPSLNQAYTSFVTVVAMIKSEVIPAFEGTINYVDSDGD</sequence>
<keyword evidence="2 3" id="KW-0732">Signal</keyword>
<evidence type="ECO:0000313" key="5">
    <source>
        <dbReference type="EMBL" id="SOU89639.1"/>
    </source>
</evidence>
<feature type="signal peptide" evidence="3">
    <location>
        <begin position="1"/>
        <end position="23"/>
    </location>
</feature>